<organism evidence="2 3">
    <name type="scientific">Byssothecium circinans</name>
    <dbReference type="NCBI Taxonomy" id="147558"/>
    <lineage>
        <taxon>Eukaryota</taxon>
        <taxon>Fungi</taxon>
        <taxon>Dikarya</taxon>
        <taxon>Ascomycota</taxon>
        <taxon>Pezizomycotina</taxon>
        <taxon>Dothideomycetes</taxon>
        <taxon>Pleosporomycetidae</taxon>
        <taxon>Pleosporales</taxon>
        <taxon>Massarineae</taxon>
        <taxon>Massarinaceae</taxon>
        <taxon>Byssothecium</taxon>
    </lineage>
</organism>
<dbReference type="EMBL" id="ML976991">
    <property type="protein sequence ID" value="KAF1956558.1"/>
    <property type="molecule type" value="Genomic_DNA"/>
</dbReference>
<accession>A0A6A5TVV1</accession>
<evidence type="ECO:0000256" key="1">
    <source>
        <dbReference type="SAM" id="MobiDB-lite"/>
    </source>
</evidence>
<dbReference type="OrthoDB" id="3792571at2759"/>
<feature type="compositionally biased region" description="Basic and acidic residues" evidence="1">
    <location>
        <begin position="207"/>
        <end position="230"/>
    </location>
</feature>
<protein>
    <submittedName>
        <fullName evidence="2">Uncharacterized protein</fullName>
    </submittedName>
</protein>
<gene>
    <name evidence="2" type="ORF">CC80DRAFT_60556</name>
</gene>
<dbReference type="Proteomes" id="UP000800035">
    <property type="component" value="Unassembled WGS sequence"/>
</dbReference>
<feature type="region of interest" description="Disordered" evidence="1">
    <location>
        <begin position="1"/>
        <end position="312"/>
    </location>
</feature>
<reference evidence="2" key="1">
    <citation type="journal article" date="2020" name="Stud. Mycol.">
        <title>101 Dothideomycetes genomes: a test case for predicting lifestyles and emergence of pathogens.</title>
        <authorList>
            <person name="Haridas S."/>
            <person name="Albert R."/>
            <person name="Binder M."/>
            <person name="Bloem J."/>
            <person name="Labutti K."/>
            <person name="Salamov A."/>
            <person name="Andreopoulos B."/>
            <person name="Baker S."/>
            <person name="Barry K."/>
            <person name="Bills G."/>
            <person name="Bluhm B."/>
            <person name="Cannon C."/>
            <person name="Castanera R."/>
            <person name="Culley D."/>
            <person name="Daum C."/>
            <person name="Ezra D."/>
            <person name="Gonzalez J."/>
            <person name="Henrissat B."/>
            <person name="Kuo A."/>
            <person name="Liang C."/>
            <person name="Lipzen A."/>
            <person name="Lutzoni F."/>
            <person name="Magnuson J."/>
            <person name="Mondo S."/>
            <person name="Nolan M."/>
            <person name="Ohm R."/>
            <person name="Pangilinan J."/>
            <person name="Park H.-J."/>
            <person name="Ramirez L."/>
            <person name="Alfaro M."/>
            <person name="Sun H."/>
            <person name="Tritt A."/>
            <person name="Yoshinaga Y."/>
            <person name="Zwiers L.-H."/>
            <person name="Turgeon B."/>
            <person name="Goodwin S."/>
            <person name="Spatafora J."/>
            <person name="Crous P."/>
            <person name="Grigoriev I."/>
        </authorList>
    </citation>
    <scope>NUCLEOTIDE SEQUENCE</scope>
    <source>
        <strain evidence="2">CBS 675.92</strain>
    </source>
</reference>
<evidence type="ECO:0000313" key="3">
    <source>
        <dbReference type="Proteomes" id="UP000800035"/>
    </source>
</evidence>
<keyword evidence="3" id="KW-1185">Reference proteome</keyword>
<feature type="compositionally biased region" description="Basic and acidic residues" evidence="1">
    <location>
        <begin position="264"/>
        <end position="310"/>
    </location>
</feature>
<sequence>MDAHRQAPSTMRMSGTQEATGLRKALRRWRDRWRVSSSSSSRSSRLSPPTTRPPTHNSSDAPSLTPLRLSPNPGSPYPPPDALFTPTTSTFIHSPADPRNRPGGSNTSSPSGTLRKIPPLSRRNTAPTEFLNNIAASHFPPTTNNNNDEQPMGMVTTIVAGNSNDSLRKKRSSRFRLSISKRAPSPALNTSSSAPGLYERSSSRATHRPEAERSSSRATQRHDVVDERGGAGKSAVRKRADTKVSDPETLIEEGGHSDGPQNEGEGKTEKDDDKKKVPEKHNAESEPKALAKDAKKEQQVTAETVREDKAQSSIRLVQVGVTA</sequence>
<feature type="compositionally biased region" description="Low complexity" evidence="1">
    <location>
        <begin position="35"/>
        <end position="49"/>
    </location>
</feature>
<proteinExistence type="predicted"/>
<dbReference type="AlphaFoldDB" id="A0A6A5TVV1"/>
<feature type="compositionally biased region" description="Polar residues" evidence="1">
    <location>
        <begin position="122"/>
        <end position="149"/>
    </location>
</feature>
<name>A0A6A5TVV1_9PLEO</name>
<feature type="compositionally biased region" description="Polar residues" evidence="1">
    <location>
        <begin position="7"/>
        <end position="19"/>
    </location>
</feature>
<feature type="compositionally biased region" description="Low complexity" evidence="1">
    <location>
        <begin position="102"/>
        <end position="113"/>
    </location>
</feature>
<evidence type="ECO:0000313" key="2">
    <source>
        <dbReference type="EMBL" id="KAF1956558.1"/>
    </source>
</evidence>